<keyword evidence="4" id="KW-1185">Reference proteome</keyword>
<dbReference type="Proteomes" id="UP000002408">
    <property type="component" value="Chromosome"/>
</dbReference>
<gene>
    <name evidence="3" type="ordered locus">Mboo_1407</name>
</gene>
<dbReference type="RefSeq" id="WP_012106958.1">
    <property type="nucleotide sequence ID" value="NC_009712.1"/>
</dbReference>
<dbReference type="InterPro" id="IPR029044">
    <property type="entry name" value="Nucleotide-diphossugar_trans"/>
</dbReference>
<dbReference type="eggNOG" id="arCOG01871">
    <property type="taxonomic scope" value="Archaea"/>
</dbReference>
<evidence type="ECO:0000259" key="2">
    <source>
        <dbReference type="Pfam" id="PF12804"/>
    </source>
</evidence>
<accession>A7I864</accession>
<evidence type="ECO:0000313" key="3">
    <source>
        <dbReference type="EMBL" id="ABS55925.1"/>
    </source>
</evidence>
<sequence>MRALIMAGGAGSRLNLGEKPLILINNQPMIRYIIDAFCGAGCGVIVATSGKTPMTRNWCRAQRIDLYDARGADYITDMVEAVRALEEKRPLFVCAADIPCIDTEIITTVSEAYSASGKDACSTWVPARTVTSCRGGITYRSMIRDTEACPAGLNILRGDRIAETQDELQLVLDDPRIAINVNARSDILAAEAFLRKRQGTA</sequence>
<protein>
    <submittedName>
        <fullName evidence="3">5-deoxyadenosylcobinamide phosphate nucleotidyltransferase</fullName>
    </submittedName>
</protein>
<dbReference type="Pfam" id="PF12804">
    <property type="entry name" value="NTP_transf_3"/>
    <property type="match status" value="1"/>
</dbReference>
<dbReference type="EMBL" id="CP000780">
    <property type="protein sequence ID" value="ABS55925.1"/>
    <property type="molecule type" value="Genomic_DNA"/>
</dbReference>
<dbReference type="SUPFAM" id="SSF53448">
    <property type="entry name" value="Nucleotide-diphospho-sugar transferases"/>
    <property type="match status" value="1"/>
</dbReference>
<reference evidence="4" key="1">
    <citation type="journal article" date="2015" name="Microbiology">
        <title>Genome of Methanoregula boonei 6A8 reveals adaptations to oligotrophic peatland environments.</title>
        <authorList>
            <person name="Braeuer S."/>
            <person name="Cadillo-Quiroz H."/>
            <person name="Kyrpides N."/>
            <person name="Woyke T."/>
            <person name="Goodwin L."/>
            <person name="Detter C."/>
            <person name="Podell S."/>
            <person name="Yavitt J.B."/>
            <person name="Zinder S.H."/>
        </authorList>
    </citation>
    <scope>NUCLEOTIDE SEQUENCE [LARGE SCALE GENOMIC DNA]</scope>
    <source>
        <strain evidence="4">DSM 21154 / JCM 14090 / 6A8</strain>
    </source>
</reference>
<keyword evidence="1 3" id="KW-0808">Transferase</keyword>
<name>A7I864_METB6</name>
<evidence type="ECO:0000313" key="4">
    <source>
        <dbReference type="Proteomes" id="UP000002408"/>
    </source>
</evidence>
<dbReference type="HOGENOM" id="CLU_098907_0_0_2"/>
<dbReference type="OrthoDB" id="9782at2157"/>
<dbReference type="InterPro" id="IPR025877">
    <property type="entry name" value="MobA-like_NTP_Trfase"/>
</dbReference>
<dbReference type="STRING" id="456442.Mboo_1407"/>
<dbReference type="GeneID" id="5410809"/>
<dbReference type="Gene3D" id="3.90.550.10">
    <property type="entry name" value="Spore Coat Polysaccharide Biosynthesis Protein SpsA, Chain A"/>
    <property type="match status" value="1"/>
</dbReference>
<dbReference type="KEGG" id="mbn:Mboo_1407"/>
<dbReference type="AlphaFoldDB" id="A7I864"/>
<feature type="domain" description="MobA-like NTP transferase" evidence="2">
    <location>
        <begin position="3"/>
        <end position="127"/>
    </location>
</feature>
<dbReference type="PANTHER" id="PTHR19136">
    <property type="entry name" value="MOLYBDENUM COFACTOR GUANYLYLTRANSFERASE"/>
    <property type="match status" value="1"/>
</dbReference>
<organism evidence="3 4">
    <name type="scientific">Methanoregula boonei (strain DSM 21154 / JCM 14090 / 6A8)</name>
    <dbReference type="NCBI Taxonomy" id="456442"/>
    <lineage>
        <taxon>Archaea</taxon>
        <taxon>Methanobacteriati</taxon>
        <taxon>Methanobacteriota</taxon>
        <taxon>Stenosarchaea group</taxon>
        <taxon>Methanomicrobia</taxon>
        <taxon>Methanomicrobiales</taxon>
        <taxon>Methanoregulaceae</taxon>
        <taxon>Methanoregula</taxon>
    </lineage>
</organism>
<dbReference type="PANTHER" id="PTHR19136:SF86">
    <property type="entry name" value="ADENOSYLCOBINAMIDE-PHOSPHATE GUANYLYLTRANSFERASE"/>
    <property type="match status" value="1"/>
</dbReference>
<proteinExistence type="predicted"/>
<evidence type="ECO:0000256" key="1">
    <source>
        <dbReference type="ARBA" id="ARBA00022679"/>
    </source>
</evidence>
<dbReference type="GO" id="GO:0016779">
    <property type="term" value="F:nucleotidyltransferase activity"/>
    <property type="evidence" value="ECO:0007669"/>
    <property type="project" value="TreeGrafter"/>
</dbReference>